<feature type="compositionally biased region" description="Low complexity" evidence="1">
    <location>
        <begin position="16"/>
        <end position="26"/>
    </location>
</feature>
<feature type="region of interest" description="Disordered" evidence="1">
    <location>
        <begin position="1"/>
        <end position="43"/>
    </location>
</feature>
<organism evidence="2 3">
    <name type="scientific">Promicromonospora kroppenstedtii</name>
    <dbReference type="NCBI Taxonomy" id="440482"/>
    <lineage>
        <taxon>Bacteria</taxon>
        <taxon>Bacillati</taxon>
        <taxon>Actinomycetota</taxon>
        <taxon>Actinomycetes</taxon>
        <taxon>Micrococcales</taxon>
        <taxon>Promicromonosporaceae</taxon>
        <taxon>Promicromonospora</taxon>
    </lineage>
</organism>
<feature type="compositionally biased region" description="Polar residues" evidence="1">
    <location>
        <begin position="28"/>
        <end position="43"/>
    </location>
</feature>
<reference evidence="2 3" key="1">
    <citation type="submission" date="2024-10" db="EMBL/GenBank/DDBJ databases">
        <title>The Natural Products Discovery Center: Release of the First 8490 Sequenced Strains for Exploring Actinobacteria Biosynthetic Diversity.</title>
        <authorList>
            <person name="Kalkreuter E."/>
            <person name="Kautsar S.A."/>
            <person name="Yang D."/>
            <person name="Bader C.D."/>
            <person name="Teijaro C.N."/>
            <person name="Fluegel L."/>
            <person name="Davis C.M."/>
            <person name="Simpson J.R."/>
            <person name="Lauterbach L."/>
            <person name="Steele A.D."/>
            <person name="Gui C."/>
            <person name="Meng S."/>
            <person name="Li G."/>
            <person name="Viehrig K."/>
            <person name="Ye F."/>
            <person name="Su P."/>
            <person name="Kiefer A.F."/>
            <person name="Nichols A."/>
            <person name="Cepeda A.J."/>
            <person name="Yan W."/>
            <person name="Fan B."/>
            <person name="Jiang Y."/>
            <person name="Adhikari A."/>
            <person name="Zheng C.-J."/>
            <person name="Schuster L."/>
            <person name="Cowan T.M."/>
            <person name="Smanski M.J."/>
            <person name="Chevrette M.G."/>
            <person name="De Carvalho L.P.S."/>
            <person name="Shen B."/>
        </authorList>
    </citation>
    <scope>NUCLEOTIDE SEQUENCE [LARGE SCALE GENOMIC DNA]</scope>
    <source>
        <strain evidence="2 3">NPDC019481</strain>
    </source>
</reference>
<comment type="caution">
    <text evidence="2">The sequence shown here is derived from an EMBL/GenBank/DDBJ whole genome shotgun (WGS) entry which is preliminary data.</text>
</comment>
<proteinExistence type="predicted"/>
<sequence>MAPGKIISARTRRTARTPATSTALLPGSTDSAGCTSPAGTSTSPVRFMPSTYSTPVRTARRNSRHLPTAERAVRHQHAGRTDPVGFTGHLVVARSDGPLEEVPLLASIAEGHPPEVIVDQAWLTNTGWQQVHVEAGYWDEDRPTALADLVRETGAPACSAWVLDSDCAIVTGLAPAGRPWRTALHLDTVLHYAEDDPEAVFCPDGMDPDEFVRRLNAHIPHTAANVIAWAAAAGFPAVDPGRIEALLRARSDFVEETFDDVLSAFGFPTP</sequence>
<accession>A0ABW7XPM1</accession>
<protein>
    <submittedName>
        <fullName evidence="2">Uncharacterized protein</fullName>
    </submittedName>
</protein>
<evidence type="ECO:0000313" key="3">
    <source>
        <dbReference type="Proteomes" id="UP001611580"/>
    </source>
</evidence>
<keyword evidence="3" id="KW-1185">Reference proteome</keyword>
<name>A0ABW7XPM1_9MICO</name>
<gene>
    <name evidence="2" type="ORF">ACH47X_21450</name>
</gene>
<evidence type="ECO:0000313" key="2">
    <source>
        <dbReference type="EMBL" id="MFI2489493.1"/>
    </source>
</evidence>
<evidence type="ECO:0000256" key="1">
    <source>
        <dbReference type="SAM" id="MobiDB-lite"/>
    </source>
</evidence>
<dbReference type="Proteomes" id="UP001611580">
    <property type="component" value="Unassembled WGS sequence"/>
</dbReference>
<dbReference type="EMBL" id="JBIRYI010000014">
    <property type="protein sequence ID" value="MFI2489493.1"/>
    <property type="molecule type" value="Genomic_DNA"/>
</dbReference>
<dbReference type="RefSeq" id="WP_397406777.1">
    <property type="nucleotide sequence ID" value="NZ_JBIRYI010000014.1"/>
</dbReference>